<dbReference type="AlphaFoldDB" id="A0A3D8T3V8"/>
<dbReference type="InterPro" id="IPR020846">
    <property type="entry name" value="MFS_dom"/>
</dbReference>
<dbReference type="InterPro" id="IPR036259">
    <property type="entry name" value="MFS_trans_sf"/>
</dbReference>
<comment type="subcellular location">
    <subcellularLocation>
        <location evidence="1">Membrane</location>
        <topology evidence="1">Multi-pass membrane protein</topology>
    </subcellularLocation>
</comment>
<dbReference type="InterPro" id="IPR005828">
    <property type="entry name" value="MFS_sugar_transport-like"/>
</dbReference>
<dbReference type="PANTHER" id="PTHR48022">
    <property type="entry name" value="PLASTIDIC GLUCOSE TRANSPORTER 4"/>
    <property type="match status" value="1"/>
</dbReference>
<proteinExistence type="inferred from homology"/>
<keyword evidence="4 7" id="KW-1133">Transmembrane helix</keyword>
<evidence type="ECO:0000256" key="1">
    <source>
        <dbReference type="ARBA" id="ARBA00004141"/>
    </source>
</evidence>
<evidence type="ECO:0000313" key="9">
    <source>
        <dbReference type="EMBL" id="RDW93236.1"/>
    </source>
</evidence>
<evidence type="ECO:0000259" key="8">
    <source>
        <dbReference type="PROSITE" id="PS50850"/>
    </source>
</evidence>
<evidence type="ECO:0000313" key="10">
    <source>
        <dbReference type="Proteomes" id="UP000256690"/>
    </source>
</evidence>
<dbReference type="PANTHER" id="PTHR48022:SF91">
    <property type="entry name" value="MAJOR FACILITATOR SUPERFAMILY (MFS) PROFILE DOMAIN-CONTAINING PROTEIN-RELATED"/>
    <property type="match status" value="1"/>
</dbReference>
<feature type="domain" description="Major facilitator superfamily (MFS) profile" evidence="8">
    <location>
        <begin position="1"/>
        <end position="50"/>
    </location>
</feature>
<sequence>MAMATASNAYTSSFFTPLITGDIDFAYGYVFAGCLLAAVLVVYFFVLEAKRKTLEEMDMMYGMRVSPGAARDLANGDESSKTGQVPAHQAQHIDQDDADVGPIA</sequence>
<evidence type="ECO:0000256" key="7">
    <source>
        <dbReference type="SAM" id="Phobius"/>
    </source>
</evidence>
<dbReference type="RefSeq" id="XP_026608419.1">
    <property type="nucleotide sequence ID" value="XM_026742574.1"/>
</dbReference>
<dbReference type="GeneID" id="38110928"/>
<organism evidence="9 10">
    <name type="scientific">Aspergillus mulundensis</name>
    <dbReference type="NCBI Taxonomy" id="1810919"/>
    <lineage>
        <taxon>Eukaryota</taxon>
        <taxon>Fungi</taxon>
        <taxon>Dikarya</taxon>
        <taxon>Ascomycota</taxon>
        <taxon>Pezizomycotina</taxon>
        <taxon>Eurotiomycetes</taxon>
        <taxon>Eurotiomycetidae</taxon>
        <taxon>Eurotiales</taxon>
        <taxon>Aspergillaceae</taxon>
        <taxon>Aspergillus</taxon>
        <taxon>Aspergillus subgen. Nidulantes</taxon>
    </lineage>
</organism>
<keyword evidence="5 7" id="KW-0472">Membrane</keyword>
<dbReference type="GO" id="GO:0005351">
    <property type="term" value="F:carbohydrate:proton symporter activity"/>
    <property type="evidence" value="ECO:0007669"/>
    <property type="project" value="TreeGrafter"/>
</dbReference>
<dbReference type="Proteomes" id="UP000256690">
    <property type="component" value="Unassembled WGS sequence"/>
</dbReference>
<accession>A0A3D8T3V8</accession>
<dbReference type="GO" id="GO:0016020">
    <property type="term" value="C:membrane"/>
    <property type="evidence" value="ECO:0007669"/>
    <property type="project" value="UniProtKB-SubCell"/>
</dbReference>
<dbReference type="OrthoDB" id="2241241at2759"/>
<evidence type="ECO:0000256" key="4">
    <source>
        <dbReference type="ARBA" id="ARBA00022989"/>
    </source>
</evidence>
<evidence type="ECO:0000256" key="6">
    <source>
        <dbReference type="SAM" id="MobiDB-lite"/>
    </source>
</evidence>
<feature type="region of interest" description="Disordered" evidence="6">
    <location>
        <begin position="71"/>
        <end position="104"/>
    </location>
</feature>
<protein>
    <recommendedName>
        <fullName evidence="8">Major facilitator superfamily (MFS) profile domain-containing protein</fullName>
    </recommendedName>
</protein>
<name>A0A3D8T3V8_9EURO</name>
<dbReference type="Pfam" id="PF00083">
    <property type="entry name" value="Sugar_tr"/>
    <property type="match status" value="1"/>
</dbReference>
<keyword evidence="3 7" id="KW-0812">Transmembrane</keyword>
<dbReference type="PROSITE" id="PS50850">
    <property type="entry name" value="MFS"/>
    <property type="match status" value="1"/>
</dbReference>
<dbReference type="InterPro" id="IPR050360">
    <property type="entry name" value="MFS_Sugar_Transporters"/>
</dbReference>
<evidence type="ECO:0000256" key="3">
    <source>
        <dbReference type="ARBA" id="ARBA00022692"/>
    </source>
</evidence>
<comment type="caution">
    <text evidence="9">The sequence shown here is derived from an EMBL/GenBank/DDBJ whole genome shotgun (WGS) entry which is preliminary data.</text>
</comment>
<keyword evidence="10" id="KW-1185">Reference proteome</keyword>
<reference evidence="9 10" key="1">
    <citation type="journal article" date="2018" name="IMA Fungus">
        <title>IMA Genome-F 9: Draft genome sequence of Annulohypoxylon stygium, Aspergillus mulundensis, Berkeleyomyces basicola (syn. Thielaviopsis basicola), Ceratocystis smalleyi, two Cercospora beticola strains, Coleophoma cylindrospora, Fusarium fracticaudum, Phialophora cf. hyalina, and Morchella septimelata.</title>
        <authorList>
            <person name="Wingfield B.D."/>
            <person name="Bills G.F."/>
            <person name="Dong Y."/>
            <person name="Huang W."/>
            <person name="Nel W.J."/>
            <person name="Swalarsk-Parry B.S."/>
            <person name="Vaghefi N."/>
            <person name="Wilken P.M."/>
            <person name="An Z."/>
            <person name="de Beer Z.W."/>
            <person name="De Vos L."/>
            <person name="Chen L."/>
            <person name="Duong T.A."/>
            <person name="Gao Y."/>
            <person name="Hammerbacher A."/>
            <person name="Kikkert J.R."/>
            <person name="Li Y."/>
            <person name="Li H."/>
            <person name="Li K."/>
            <person name="Li Q."/>
            <person name="Liu X."/>
            <person name="Ma X."/>
            <person name="Naidoo K."/>
            <person name="Pethybridge S.J."/>
            <person name="Sun J."/>
            <person name="Steenkamp E.T."/>
            <person name="van der Nest M.A."/>
            <person name="van Wyk S."/>
            <person name="Wingfield M.J."/>
            <person name="Xiong C."/>
            <person name="Yue Q."/>
            <person name="Zhang X."/>
        </authorList>
    </citation>
    <scope>NUCLEOTIDE SEQUENCE [LARGE SCALE GENOMIC DNA]</scope>
    <source>
        <strain evidence="9 10">DSM 5745</strain>
    </source>
</reference>
<dbReference type="EMBL" id="PVWQ01000001">
    <property type="protein sequence ID" value="RDW93236.1"/>
    <property type="molecule type" value="Genomic_DNA"/>
</dbReference>
<feature type="transmembrane region" description="Helical" evidence="7">
    <location>
        <begin position="26"/>
        <end position="47"/>
    </location>
</feature>
<gene>
    <name evidence="9" type="ORF">DSM5745_00558</name>
</gene>
<comment type="similarity">
    <text evidence="2">Belongs to the major facilitator superfamily. Sugar transporter (TC 2.A.1.1) family.</text>
</comment>
<evidence type="ECO:0000256" key="2">
    <source>
        <dbReference type="ARBA" id="ARBA00010992"/>
    </source>
</evidence>
<evidence type="ECO:0000256" key="5">
    <source>
        <dbReference type="ARBA" id="ARBA00023136"/>
    </source>
</evidence>
<dbReference type="Gene3D" id="1.20.1250.20">
    <property type="entry name" value="MFS general substrate transporter like domains"/>
    <property type="match status" value="1"/>
</dbReference>